<name>A0A7W8YYH4_9SPHI</name>
<evidence type="ECO:0000313" key="1">
    <source>
        <dbReference type="EMBL" id="MBB5624136.1"/>
    </source>
</evidence>
<proteinExistence type="predicted"/>
<dbReference type="AlphaFoldDB" id="A0A7W8YYH4"/>
<dbReference type="RefSeq" id="WP_183870193.1">
    <property type="nucleotide sequence ID" value="NZ_JACHCF010000018.1"/>
</dbReference>
<reference evidence="1 2" key="1">
    <citation type="submission" date="2020-08" db="EMBL/GenBank/DDBJ databases">
        <title>Genomic Encyclopedia of Type Strains, Phase IV (KMG-V): Genome sequencing to study the core and pangenomes of soil and plant-associated prokaryotes.</title>
        <authorList>
            <person name="Whitman W."/>
        </authorList>
    </citation>
    <scope>NUCLEOTIDE SEQUENCE [LARGE SCALE GENOMIC DNA]</scope>
    <source>
        <strain evidence="1 2">MP7CTX6</strain>
    </source>
</reference>
<protein>
    <submittedName>
        <fullName evidence="1">Uncharacterized protein</fullName>
    </submittedName>
</protein>
<comment type="caution">
    <text evidence="1">The sequence shown here is derived from an EMBL/GenBank/DDBJ whole genome shotgun (WGS) entry which is preliminary data.</text>
</comment>
<dbReference type="Proteomes" id="UP000537718">
    <property type="component" value="Unassembled WGS sequence"/>
</dbReference>
<gene>
    <name evidence="1" type="ORF">HDE69_005233</name>
</gene>
<evidence type="ECO:0000313" key="2">
    <source>
        <dbReference type="Proteomes" id="UP000537718"/>
    </source>
</evidence>
<organism evidence="1 2">
    <name type="scientific">Pedobacter cryoconitis</name>
    <dbReference type="NCBI Taxonomy" id="188932"/>
    <lineage>
        <taxon>Bacteria</taxon>
        <taxon>Pseudomonadati</taxon>
        <taxon>Bacteroidota</taxon>
        <taxon>Sphingobacteriia</taxon>
        <taxon>Sphingobacteriales</taxon>
        <taxon>Sphingobacteriaceae</taxon>
        <taxon>Pedobacter</taxon>
    </lineage>
</organism>
<sequence length="154" mass="17607">MIKTNTDVRLSTLIHKYDLHTILLSKVINRIETVDLSLLGNDAKKIPWLVNSQVQLRFEVANLLGVDEVQNADILFRFDKGIQFNMGYLSLDSFNLEWGKISSILRTEILELDNEDLFTYSEDDPEMKGTFFDLLSGIIEREASIISVLTILLV</sequence>
<dbReference type="EMBL" id="JACHCF010000018">
    <property type="protein sequence ID" value="MBB5624136.1"/>
    <property type="molecule type" value="Genomic_DNA"/>
</dbReference>
<accession>A0A7W8YYH4</accession>